<dbReference type="PROSITE" id="PS00198">
    <property type="entry name" value="4FE4S_FER_1"/>
    <property type="match status" value="1"/>
</dbReference>
<dbReference type="PANTHER" id="PTHR43312:SF2">
    <property type="entry name" value="OXIDOREDUCTASE"/>
    <property type="match status" value="1"/>
</dbReference>
<dbReference type="Pfam" id="PF00248">
    <property type="entry name" value="Aldo_ket_red"/>
    <property type="match status" value="1"/>
</dbReference>
<dbReference type="AlphaFoldDB" id="W0E629"/>
<evidence type="ECO:0000256" key="3">
    <source>
        <dbReference type="ARBA" id="ARBA00023014"/>
    </source>
</evidence>
<sequence>MLYRKFGKLDFEASILGFGCMRLPIFDGDAGKINEDEAIRMIRYAIDQGINYIDTAYFYHKGQSEFLVGKALQEGYREKVKLATKLPIGRAESYEDFDRLLNEQLSKLSTDHIDFYLLHGLDRESWDKSRKLGVLRFLDQALADGRIRYAGFSFHDDYSVFQEIVDAYSWTFCQIQYNYMDSAYQAGTAGLKYAAAKGLAIIIMEPIKGGKLAKIPPDVIQELWDRSPINRTPAEWALRWVWNHPEVTIVLSGMSTLDQVQENLNTASQSLPGSLISEELALIQKVKERYRSLTKVDCTACGYCQPCPSGVDIPSNFTVYNDAYIYDDLATSRRSYQQFFKEEERASACIECGNCEEACPQHLKIRDYLKAVHHTLGAI</sequence>
<keyword evidence="2" id="KW-0408">Iron</keyword>
<dbReference type="Gene3D" id="1.10.1060.10">
    <property type="entry name" value="Alpha-helical ferredoxin"/>
    <property type="match status" value="1"/>
</dbReference>
<keyword evidence="3" id="KW-0411">Iron-sulfur</keyword>
<dbReference type="OrthoDB" id="9773828at2"/>
<dbReference type="CDD" id="cd19096">
    <property type="entry name" value="AKR_Fe-S_oxidoreductase"/>
    <property type="match status" value="1"/>
</dbReference>
<dbReference type="HOGENOM" id="CLU_023205_3_2_9"/>
<gene>
    <name evidence="5" type="ORF">DESME_03250</name>
</gene>
<dbReference type="KEGG" id="dmt:DESME_03250"/>
<dbReference type="EMBL" id="CP007032">
    <property type="protein sequence ID" value="AHF06177.1"/>
    <property type="molecule type" value="Genomic_DNA"/>
</dbReference>
<accession>W0E629</accession>
<dbReference type="SUPFAM" id="SSF46548">
    <property type="entry name" value="alpha-helical ferredoxin"/>
    <property type="match status" value="1"/>
</dbReference>
<protein>
    <submittedName>
        <fullName evidence="5">Aldo/keto reductase</fullName>
    </submittedName>
</protein>
<dbReference type="Proteomes" id="UP000010847">
    <property type="component" value="Chromosome"/>
</dbReference>
<evidence type="ECO:0000313" key="5">
    <source>
        <dbReference type="EMBL" id="AHF06177.1"/>
    </source>
</evidence>
<feature type="domain" description="4Fe-4S ferredoxin-type" evidence="4">
    <location>
        <begin position="340"/>
        <end position="368"/>
    </location>
</feature>
<dbReference type="eggNOG" id="COG1453">
    <property type="taxonomic scope" value="Bacteria"/>
</dbReference>
<dbReference type="InterPro" id="IPR017900">
    <property type="entry name" value="4Fe4S_Fe_S_CS"/>
</dbReference>
<dbReference type="InterPro" id="IPR009051">
    <property type="entry name" value="Helical_ferredxn"/>
</dbReference>
<dbReference type="STRING" id="871968.DESME_03250"/>
<name>W0E629_9FIRM</name>
<dbReference type="PROSITE" id="PS51379">
    <property type="entry name" value="4FE4S_FER_2"/>
    <property type="match status" value="1"/>
</dbReference>
<dbReference type="GO" id="GO:0051536">
    <property type="term" value="F:iron-sulfur cluster binding"/>
    <property type="evidence" value="ECO:0007669"/>
    <property type="project" value="UniProtKB-KW"/>
</dbReference>
<dbReference type="Pfam" id="PF13187">
    <property type="entry name" value="Fer4_9"/>
    <property type="match status" value="1"/>
</dbReference>
<dbReference type="InterPro" id="IPR017896">
    <property type="entry name" value="4Fe4S_Fe-S-bd"/>
</dbReference>
<proteinExistence type="predicted"/>
<evidence type="ECO:0000256" key="2">
    <source>
        <dbReference type="ARBA" id="ARBA00023004"/>
    </source>
</evidence>
<evidence type="ECO:0000313" key="6">
    <source>
        <dbReference type="Proteomes" id="UP000010847"/>
    </source>
</evidence>
<dbReference type="SUPFAM" id="SSF51430">
    <property type="entry name" value="NAD(P)-linked oxidoreductase"/>
    <property type="match status" value="1"/>
</dbReference>
<dbReference type="GO" id="GO:0046872">
    <property type="term" value="F:metal ion binding"/>
    <property type="evidence" value="ECO:0007669"/>
    <property type="project" value="UniProtKB-KW"/>
</dbReference>
<organism evidence="5 6">
    <name type="scientific">Desulfitobacterium metallireducens DSM 15288</name>
    <dbReference type="NCBI Taxonomy" id="871968"/>
    <lineage>
        <taxon>Bacteria</taxon>
        <taxon>Bacillati</taxon>
        <taxon>Bacillota</taxon>
        <taxon>Clostridia</taxon>
        <taxon>Eubacteriales</taxon>
        <taxon>Desulfitobacteriaceae</taxon>
        <taxon>Desulfitobacterium</taxon>
    </lineage>
</organism>
<dbReference type="InterPro" id="IPR036812">
    <property type="entry name" value="NAD(P)_OxRdtase_dom_sf"/>
</dbReference>
<keyword evidence="6" id="KW-1185">Reference proteome</keyword>
<dbReference type="InterPro" id="IPR053135">
    <property type="entry name" value="AKR2_Oxidoreductase"/>
</dbReference>
<evidence type="ECO:0000256" key="1">
    <source>
        <dbReference type="ARBA" id="ARBA00022723"/>
    </source>
</evidence>
<keyword evidence="1" id="KW-0479">Metal-binding</keyword>
<dbReference type="PANTHER" id="PTHR43312">
    <property type="entry name" value="D-THREO-ALDOSE 1-DEHYDROGENASE"/>
    <property type="match status" value="1"/>
</dbReference>
<reference evidence="5 6" key="1">
    <citation type="submission" date="2013-12" db="EMBL/GenBank/DDBJ databases">
        <authorList>
            <consortium name="DOE Joint Genome Institute"/>
            <person name="Smidt H."/>
            <person name="Huntemann M."/>
            <person name="Han J."/>
            <person name="Chen A."/>
            <person name="Kyrpides N."/>
            <person name="Mavromatis K."/>
            <person name="Markowitz V."/>
            <person name="Palaniappan K."/>
            <person name="Ivanova N."/>
            <person name="Schaumberg A."/>
            <person name="Pati A."/>
            <person name="Liolios K."/>
            <person name="Nordberg H.P."/>
            <person name="Cantor M.N."/>
            <person name="Hua S.X."/>
            <person name="Woyke T."/>
        </authorList>
    </citation>
    <scope>NUCLEOTIDE SEQUENCE [LARGE SCALE GENOMIC DNA]</scope>
    <source>
        <strain evidence="6">DSM 15288</strain>
    </source>
</reference>
<evidence type="ECO:0000259" key="4">
    <source>
        <dbReference type="PROSITE" id="PS51379"/>
    </source>
</evidence>
<dbReference type="RefSeq" id="WP_006715327.1">
    <property type="nucleotide sequence ID" value="NZ_CP007032.1"/>
</dbReference>
<dbReference type="InterPro" id="IPR023210">
    <property type="entry name" value="NADP_OxRdtase_dom"/>
</dbReference>
<dbReference type="Gene3D" id="3.20.20.100">
    <property type="entry name" value="NADP-dependent oxidoreductase domain"/>
    <property type="match status" value="1"/>
</dbReference>